<name>A9NVN2_PICSI</name>
<dbReference type="PROSITE" id="PS50102">
    <property type="entry name" value="RRM"/>
    <property type="match status" value="2"/>
</dbReference>
<dbReference type="Gene3D" id="3.30.70.330">
    <property type="match status" value="2"/>
</dbReference>
<dbReference type="InterPro" id="IPR012677">
    <property type="entry name" value="Nucleotide-bd_a/b_plait_sf"/>
</dbReference>
<dbReference type="AlphaFoldDB" id="A9NVN2"/>
<evidence type="ECO:0000256" key="2">
    <source>
        <dbReference type="SAM" id="MobiDB-lite"/>
    </source>
</evidence>
<feature type="region of interest" description="Disordered" evidence="2">
    <location>
        <begin position="449"/>
        <end position="476"/>
    </location>
</feature>
<dbReference type="SMART" id="SM00360">
    <property type="entry name" value="RRM"/>
    <property type="match status" value="2"/>
</dbReference>
<dbReference type="InterPro" id="IPR053260">
    <property type="entry name" value="hnRNP"/>
</dbReference>
<feature type="domain" description="RRM" evidence="3">
    <location>
        <begin position="6"/>
        <end position="82"/>
    </location>
</feature>
<protein>
    <recommendedName>
        <fullName evidence="3">RRM domain-containing protein</fullName>
    </recommendedName>
</protein>
<sequence>MDSDHCKIFIGGISWETSEERLRDYFSKYGEVVQTVIMKDRLTGRARGFGFVVFSDPSIVDIALQEKHTIDGRAVEAKKAVPRSEQQNTRTNSYNNNDSQGYGGGSVRTKKIFVGGLPANLTEEDFKNYFQQFGNITDVVVMYDHNTQRPRGFGFISFDSEDAVESVLQKSFHQLNEKLVEVKRALPKDASPGAAGRGAGGYQGYNNSTSNTGGYEGRMDNNRYGQPPPAGRGGFPSYGPTGYGTPSYGPGGYGAVSAGGYGYGNYGMNSYGSAPPGAPGYAGTAGGYGSTPVPNTAFGNGPVGAPRNPWGNAGAAGYGTQGNSAGYGTNAGYAAAPWPASGATASGAAGQSPSTGNGYANPNYGYGYSNNDGTYNTSAAGGYGGPGRGGAAPNYMGNTNGEQAGTGGAYAVSYGDPHGNSGYSETVWKSGGPDTASAAFVAASSGGYGVPNADGTVNGPTGYGGYGTAGRHNQRQ</sequence>
<feature type="region of interest" description="Disordered" evidence="2">
    <location>
        <begin position="77"/>
        <end position="103"/>
    </location>
</feature>
<dbReference type="CDD" id="cd12325">
    <property type="entry name" value="RRM1_hnRNPA_hnRNPD_like"/>
    <property type="match status" value="1"/>
</dbReference>
<dbReference type="PANTHER" id="PTHR48035">
    <property type="entry name" value="HETEROGENEOUS NUCLEAR RIBONUCLEOPROTEIN 1"/>
    <property type="match status" value="1"/>
</dbReference>
<organism evidence="4">
    <name type="scientific">Picea sitchensis</name>
    <name type="common">Sitka spruce</name>
    <name type="synonym">Pinus sitchensis</name>
    <dbReference type="NCBI Taxonomy" id="3332"/>
    <lineage>
        <taxon>Eukaryota</taxon>
        <taxon>Viridiplantae</taxon>
        <taxon>Streptophyta</taxon>
        <taxon>Embryophyta</taxon>
        <taxon>Tracheophyta</taxon>
        <taxon>Spermatophyta</taxon>
        <taxon>Pinopsida</taxon>
        <taxon>Pinidae</taxon>
        <taxon>Conifers I</taxon>
        <taxon>Pinales</taxon>
        <taxon>Pinaceae</taxon>
        <taxon>Picea</taxon>
    </lineage>
</organism>
<reference evidence="4" key="1">
    <citation type="journal article" date="2008" name="BMC Genomics">
        <title>A conifer genomics resource of 200,000 spruce (Picea spp.) ESTs and 6,464 high-quality, sequence-finished full-length cDNAs for Sitka spruce (Picea sitchensis).</title>
        <authorList>
            <person name="Ralph S.G."/>
            <person name="Chun H.J."/>
            <person name="Kolosova N."/>
            <person name="Cooper D."/>
            <person name="Oddy C."/>
            <person name="Ritland C.E."/>
            <person name="Kirkpatrick R."/>
            <person name="Moore R."/>
            <person name="Barber S."/>
            <person name="Holt R.A."/>
            <person name="Jones S.J."/>
            <person name="Marra M.A."/>
            <person name="Douglas C.J."/>
            <person name="Ritland K."/>
            <person name="Bohlmann J."/>
        </authorList>
    </citation>
    <scope>NUCLEOTIDE SEQUENCE</scope>
    <source>
        <tissue evidence="4">Bark</tissue>
    </source>
</reference>
<dbReference type="GO" id="GO:0003723">
    <property type="term" value="F:RNA binding"/>
    <property type="evidence" value="ECO:0007669"/>
    <property type="project" value="UniProtKB-UniRule"/>
</dbReference>
<evidence type="ECO:0000313" key="4">
    <source>
        <dbReference type="EMBL" id="ABK24693.1"/>
    </source>
</evidence>
<dbReference type="PANTHER" id="PTHR48035:SF2">
    <property type="entry name" value="RNA-BINDING REGION RNP-1 DOMAIN-CONTAINING PROTEIN"/>
    <property type="match status" value="1"/>
</dbReference>
<proteinExistence type="evidence at transcript level"/>
<feature type="region of interest" description="Disordered" evidence="2">
    <location>
        <begin position="189"/>
        <end position="238"/>
    </location>
</feature>
<dbReference type="Pfam" id="PF00076">
    <property type="entry name" value="RRM_1"/>
    <property type="match status" value="2"/>
</dbReference>
<dbReference type="SUPFAM" id="SSF54928">
    <property type="entry name" value="RNA-binding domain, RBD"/>
    <property type="match status" value="2"/>
</dbReference>
<dbReference type="CDD" id="cd12330">
    <property type="entry name" value="RRM2_Hrp1p"/>
    <property type="match status" value="1"/>
</dbReference>
<dbReference type="FunFam" id="3.30.70.330:FF:000051">
    <property type="entry name" value="Heterogeneous nuclear ribonucleoprotein 1"/>
    <property type="match status" value="1"/>
</dbReference>
<dbReference type="InterPro" id="IPR035979">
    <property type="entry name" value="RBD_domain_sf"/>
</dbReference>
<evidence type="ECO:0000256" key="1">
    <source>
        <dbReference type="PROSITE-ProRule" id="PRU00176"/>
    </source>
</evidence>
<evidence type="ECO:0000259" key="3">
    <source>
        <dbReference type="PROSITE" id="PS50102"/>
    </source>
</evidence>
<dbReference type="InterPro" id="IPR000504">
    <property type="entry name" value="RRM_dom"/>
</dbReference>
<feature type="compositionally biased region" description="Polar residues" evidence="2">
    <location>
        <begin position="84"/>
        <end position="100"/>
    </location>
</feature>
<feature type="compositionally biased region" description="Polar residues" evidence="2">
    <location>
        <begin position="204"/>
        <end position="213"/>
    </location>
</feature>
<feature type="domain" description="RRM" evidence="3">
    <location>
        <begin position="110"/>
        <end position="187"/>
    </location>
</feature>
<accession>A9NVN2</accession>
<keyword evidence="1" id="KW-0694">RNA-binding</keyword>
<dbReference type="FunFam" id="3.30.70.330:FF:000102">
    <property type="entry name" value="Heterogeneous nuclear ribonucleoprotein 1"/>
    <property type="match status" value="1"/>
</dbReference>
<dbReference type="EMBL" id="EF085387">
    <property type="protein sequence ID" value="ABK24693.1"/>
    <property type="molecule type" value="mRNA"/>
</dbReference>